<proteinExistence type="inferred from homology"/>
<dbReference type="SUPFAM" id="SSF56954">
    <property type="entry name" value="Outer membrane efflux proteins (OEP)"/>
    <property type="match status" value="1"/>
</dbReference>
<evidence type="ECO:0000256" key="3">
    <source>
        <dbReference type="ARBA" id="ARBA00022448"/>
    </source>
</evidence>
<evidence type="ECO:0008006" key="13">
    <source>
        <dbReference type="Google" id="ProtNLM"/>
    </source>
</evidence>
<dbReference type="Pfam" id="PF02321">
    <property type="entry name" value="OEP"/>
    <property type="match status" value="1"/>
</dbReference>
<dbReference type="RefSeq" id="WP_128746559.1">
    <property type="nucleotide sequence ID" value="NZ_CP035281.1"/>
</dbReference>
<comment type="similarity">
    <text evidence="2">Belongs to the outer membrane factor (OMF) (TC 1.B.17) family.</text>
</comment>
<dbReference type="GO" id="GO:1990281">
    <property type="term" value="C:efflux pump complex"/>
    <property type="evidence" value="ECO:0007669"/>
    <property type="project" value="TreeGrafter"/>
</dbReference>
<feature type="chain" id="PRO_5019140759" description="TolC family protein" evidence="10">
    <location>
        <begin position="25"/>
        <end position="429"/>
    </location>
</feature>
<evidence type="ECO:0000256" key="8">
    <source>
        <dbReference type="SAM" id="Coils"/>
    </source>
</evidence>
<comment type="subcellular location">
    <subcellularLocation>
        <location evidence="1">Cell outer membrane</location>
    </subcellularLocation>
</comment>
<dbReference type="PANTHER" id="PTHR30026">
    <property type="entry name" value="OUTER MEMBRANE PROTEIN TOLC"/>
    <property type="match status" value="1"/>
</dbReference>
<keyword evidence="5" id="KW-0812">Transmembrane</keyword>
<accession>A0A410PY26</accession>
<dbReference type="InterPro" id="IPR051906">
    <property type="entry name" value="TolC-like"/>
</dbReference>
<feature type="signal peptide" evidence="10">
    <location>
        <begin position="1"/>
        <end position="24"/>
    </location>
</feature>
<dbReference type="Proteomes" id="UP000287601">
    <property type="component" value="Chromosome"/>
</dbReference>
<feature type="compositionally biased region" description="Low complexity" evidence="9">
    <location>
        <begin position="48"/>
        <end position="79"/>
    </location>
</feature>
<evidence type="ECO:0000256" key="6">
    <source>
        <dbReference type="ARBA" id="ARBA00023136"/>
    </source>
</evidence>
<keyword evidence="8" id="KW-0175">Coiled coil</keyword>
<keyword evidence="4" id="KW-1134">Transmembrane beta strand</keyword>
<evidence type="ECO:0000256" key="10">
    <source>
        <dbReference type="SAM" id="SignalP"/>
    </source>
</evidence>
<dbReference type="EMBL" id="CP035281">
    <property type="protein sequence ID" value="QAT43851.1"/>
    <property type="molecule type" value="Genomic_DNA"/>
</dbReference>
<dbReference type="GO" id="GO:0015562">
    <property type="term" value="F:efflux transmembrane transporter activity"/>
    <property type="evidence" value="ECO:0007669"/>
    <property type="project" value="InterPro"/>
</dbReference>
<keyword evidence="12" id="KW-1185">Reference proteome</keyword>
<evidence type="ECO:0000256" key="9">
    <source>
        <dbReference type="SAM" id="MobiDB-lite"/>
    </source>
</evidence>
<evidence type="ECO:0000256" key="1">
    <source>
        <dbReference type="ARBA" id="ARBA00004442"/>
    </source>
</evidence>
<evidence type="ECO:0000313" key="11">
    <source>
        <dbReference type="EMBL" id="QAT43851.1"/>
    </source>
</evidence>
<gene>
    <name evidence="11" type="ORF">EQM06_11805</name>
</gene>
<dbReference type="GO" id="GO:0009279">
    <property type="term" value="C:cell outer membrane"/>
    <property type="evidence" value="ECO:0007669"/>
    <property type="project" value="UniProtKB-SubCell"/>
</dbReference>
<keyword evidence="7" id="KW-0998">Cell outer membrane</keyword>
<dbReference type="GO" id="GO:0015288">
    <property type="term" value="F:porin activity"/>
    <property type="evidence" value="ECO:0007669"/>
    <property type="project" value="TreeGrafter"/>
</dbReference>
<protein>
    <recommendedName>
        <fullName evidence="13">TolC family protein</fullName>
    </recommendedName>
</protein>
<dbReference type="OrthoDB" id="1949384at2"/>
<name>A0A410PY26_9FIRM</name>
<dbReference type="AlphaFoldDB" id="A0A410PY26"/>
<keyword evidence="10" id="KW-0732">Signal</keyword>
<keyword evidence="6" id="KW-0472">Membrane</keyword>
<evidence type="ECO:0000313" key="12">
    <source>
        <dbReference type="Proteomes" id="UP000287601"/>
    </source>
</evidence>
<feature type="region of interest" description="Disordered" evidence="9">
    <location>
        <begin position="37"/>
        <end position="80"/>
    </location>
</feature>
<sequence>MKKKYILWMLTICMTVSMSTTALAFAETNSNAGGLSTAAVQESKTEETATGGAITESTTTEGAITESTTTEGAVTQETTSAAITPEKINLSLDGAYKQLDSSKTMELIKLQKQSDESIAKGYSETSSNLSKLEKVDAVIAGFDSSNKKVVEKRRDFAKSMIDANNESRVNALKQSTFQTYYALKNTETQVDLTKESLTLKKNFFETTQRRYNVGAASKMEVDNAEKDVKNAETQLEAAQNSLQQLKLSFNSFLGYDISQEIVLTDTIQEVELPKTTLTDAVDSALKNRNEMKQASYMVELSELNFNSFKAYPSNSSKYITAKTQLLNAEIAKQNKPTDIELDVRKKYDAMTDAYNSVQTGKKNLKSAEDALNATQRKFDLGMATTSEVQQAQLAVNNVKLSQASALLNYNLAVENYNLSMGVGTTPASL</sequence>
<dbReference type="Gene3D" id="1.20.1600.10">
    <property type="entry name" value="Outer membrane efflux proteins (OEP)"/>
    <property type="match status" value="2"/>
</dbReference>
<keyword evidence="3" id="KW-0813">Transport</keyword>
<organism evidence="11 12">
    <name type="scientific">Aminipila luticellarii</name>
    <dbReference type="NCBI Taxonomy" id="2507160"/>
    <lineage>
        <taxon>Bacteria</taxon>
        <taxon>Bacillati</taxon>
        <taxon>Bacillota</taxon>
        <taxon>Clostridia</taxon>
        <taxon>Peptostreptococcales</taxon>
        <taxon>Anaerovoracaceae</taxon>
        <taxon>Aminipila</taxon>
    </lineage>
</organism>
<dbReference type="InterPro" id="IPR003423">
    <property type="entry name" value="OMP_efflux"/>
</dbReference>
<evidence type="ECO:0000256" key="7">
    <source>
        <dbReference type="ARBA" id="ARBA00023237"/>
    </source>
</evidence>
<reference evidence="11 12" key="1">
    <citation type="submission" date="2019-01" db="EMBL/GenBank/DDBJ databases">
        <title>Draft genomes of a novel of Aminipila strains.</title>
        <authorList>
            <person name="Ma S."/>
        </authorList>
    </citation>
    <scope>NUCLEOTIDE SEQUENCE [LARGE SCALE GENOMIC DNA]</scope>
    <source>
        <strain evidence="12">JN-39</strain>
    </source>
</reference>
<evidence type="ECO:0000256" key="5">
    <source>
        <dbReference type="ARBA" id="ARBA00022692"/>
    </source>
</evidence>
<evidence type="ECO:0000256" key="4">
    <source>
        <dbReference type="ARBA" id="ARBA00022452"/>
    </source>
</evidence>
<dbReference type="KEGG" id="amij:EQM06_11805"/>
<dbReference type="PANTHER" id="PTHR30026:SF20">
    <property type="entry name" value="OUTER MEMBRANE PROTEIN TOLC"/>
    <property type="match status" value="1"/>
</dbReference>
<feature type="coiled-coil region" evidence="8">
    <location>
        <begin position="214"/>
        <end position="248"/>
    </location>
</feature>
<evidence type="ECO:0000256" key="2">
    <source>
        <dbReference type="ARBA" id="ARBA00007613"/>
    </source>
</evidence>